<reference evidence="3 4" key="1">
    <citation type="submission" date="2017-04" db="EMBL/GenBank/DDBJ databases">
        <authorList>
            <person name="Afonso C.L."/>
            <person name="Miller P.J."/>
            <person name="Scott M.A."/>
            <person name="Spackman E."/>
            <person name="Goraichik I."/>
            <person name="Dimitrov K.M."/>
            <person name="Suarez D.L."/>
            <person name="Swayne D.E."/>
        </authorList>
    </citation>
    <scope>NUCLEOTIDE SEQUENCE [LARGE SCALE GENOMIC DNA]</scope>
    <source>
        <strain evidence="3 4">DSM 3385</strain>
    </source>
</reference>
<evidence type="ECO:0000313" key="3">
    <source>
        <dbReference type="EMBL" id="SMC72190.1"/>
    </source>
</evidence>
<dbReference type="InterPro" id="IPR020843">
    <property type="entry name" value="ER"/>
</dbReference>
<dbReference type="InterPro" id="IPR045010">
    <property type="entry name" value="MDR_fam"/>
</dbReference>
<evidence type="ECO:0000259" key="2">
    <source>
        <dbReference type="SMART" id="SM00829"/>
    </source>
</evidence>
<name>A0A1W2BHF7_9BACT</name>
<feature type="domain" description="Enoyl reductase (ER)" evidence="2">
    <location>
        <begin position="26"/>
        <end position="341"/>
    </location>
</feature>
<dbReference type="AlphaFoldDB" id="A0A1W2BHF7"/>
<dbReference type="EMBL" id="FWXY01000008">
    <property type="protein sequence ID" value="SMC72190.1"/>
    <property type="molecule type" value="Genomic_DNA"/>
</dbReference>
<accession>A0A1W2BHF7</accession>
<dbReference type="Proteomes" id="UP000192418">
    <property type="component" value="Unassembled WGS sequence"/>
</dbReference>
<dbReference type="Pfam" id="PF00107">
    <property type="entry name" value="ADH_zinc_N"/>
    <property type="match status" value="1"/>
</dbReference>
<dbReference type="InterPro" id="IPR011032">
    <property type="entry name" value="GroES-like_sf"/>
</dbReference>
<dbReference type="STRING" id="1121400.SAMN02746065_10887"/>
<protein>
    <recommendedName>
        <fullName evidence="2">Enoyl reductase (ER) domain-containing protein</fullName>
    </recommendedName>
</protein>
<evidence type="ECO:0000256" key="1">
    <source>
        <dbReference type="ARBA" id="ARBA00023002"/>
    </source>
</evidence>
<dbReference type="InterPro" id="IPR013149">
    <property type="entry name" value="ADH-like_C"/>
</dbReference>
<dbReference type="InterPro" id="IPR041694">
    <property type="entry name" value="ADH_N_2"/>
</dbReference>
<dbReference type="CDD" id="cd05288">
    <property type="entry name" value="PGDH"/>
    <property type="match status" value="1"/>
</dbReference>
<dbReference type="InterPro" id="IPR036291">
    <property type="entry name" value="NAD(P)-bd_dom_sf"/>
</dbReference>
<dbReference type="PANTHER" id="PTHR43205:SF7">
    <property type="entry name" value="PROSTAGLANDIN REDUCTASE 1"/>
    <property type="match status" value="1"/>
</dbReference>
<dbReference type="Pfam" id="PF16884">
    <property type="entry name" value="ADH_N_2"/>
    <property type="match status" value="1"/>
</dbReference>
<dbReference type="SUPFAM" id="SSF51735">
    <property type="entry name" value="NAD(P)-binding Rossmann-fold domains"/>
    <property type="match status" value="1"/>
</dbReference>
<dbReference type="Gene3D" id="3.40.50.720">
    <property type="entry name" value="NAD(P)-binding Rossmann-like Domain"/>
    <property type="match status" value="1"/>
</dbReference>
<keyword evidence="4" id="KW-1185">Reference proteome</keyword>
<dbReference type="FunFam" id="3.40.50.720:FF:000121">
    <property type="entry name" value="Prostaglandin reductase 2"/>
    <property type="match status" value="1"/>
</dbReference>
<dbReference type="SMART" id="SM00829">
    <property type="entry name" value="PKS_ER"/>
    <property type="match status" value="1"/>
</dbReference>
<gene>
    <name evidence="3" type="ORF">SAMN02746065_10887</name>
</gene>
<sequence>MLMSQNKEQNRRIVLARRPQGAPVSGDFRLETTPVPEPLDGQVLLRTEYLSLDPYMRGRMSDAPSYADPVEVDGVMVGGTVCRVESSRHPDYKADQWVLGYSGWQDYALSDGADLMPLGYNPKNPSHALGILGMPGFTAYMGLLDIGQPKPGETLVVAAATGPVGATVGQIGKLKGCHVIGVAGGPEKCKYAKEILGFDECLDHRAVDFHRQLKNVCTKGIDIYFESVGGKVFDAVLPRLNTKARIPVCGLISQYNATQLPNGPDRLSRLMGTILVKRLTVQGFIIFDDYGHRYDEFAKDMSQWVAKGEIKYREHLVDDLENAPEAFIGMLKGDNFGKLVIRVNDRTIAG</sequence>
<dbReference type="Gene3D" id="3.90.180.10">
    <property type="entry name" value="Medium-chain alcohol dehydrogenases, catalytic domain"/>
    <property type="match status" value="1"/>
</dbReference>
<dbReference type="GO" id="GO:0016628">
    <property type="term" value="F:oxidoreductase activity, acting on the CH-CH group of donors, NAD or NADP as acceptor"/>
    <property type="evidence" value="ECO:0007669"/>
    <property type="project" value="InterPro"/>
</dbReference>
<dbReference type="SUPFAM" id="SSF50129">
    <property type="entry name" value="GroES-like"/>
    <property type="match status" value="1"/>
</dbReference>
<dbReference type="PANTHER" id="PTHR43205">
    <property type="entry name" value="PROSTAGLANDIN REDUCTASE"/>
    <property type="match status" value="1"/>
</dbReference>
<keyword evidence="1" id="KW-0560">Oxidoreductase</keyword>
<organism evidence="3 4">
    <name type="scientific">Desulfocicer vacuolatum DSM 3385</name>
    <dbReference type="NCBI Taxonomy" id="1121400"/>
    <lineage>
        <taxon>Bacteria</taxon>
        <taxon>Pseudomonadati</taxon>
        <taxon>Thermodesulfobacteriota</taxon>
        <taxon>Desulfobacteria</taxon>
        <taxon>Desulfobacterales</taxon>
        <taxon>Desulfobacteraceae</taxon>
        <taxon>Desulfocicer</taxon>
    </lineage>
</organism>
<proteinExistence type="predicted"/>
<evidence type="ECO:0000313" key="4">
    <source>
        <dbReference type="Proteomes" id="UP000192418"/>
    </source>
</evidence>